<reference evidence="6" key="1">
    <citation type="submission" date="2019-03" db="EMBL/GenBank/DDBJ databases">
        <title>Single cell metagenomics reveals metabolic interactions within the superorganism composed of flagellate Streblomastix strix and complex community of Bacteroidetes bacteria on its surface.</title>
        <authorList>
            <person name="Treitli S.C."/>
            <person name="Kolisko M."/>
            <person name="Husnik F."/>
            <person name="Keeling P."/>
            <person name="Hampl V."/>
        </authorList>
    </citation>
    <scope>NUCLEOTIDE SEQUENCE</scope>
    <source>
        <strain evidence="6">STM</strain>
    </source>
</reference>
<keyword evidence="4 5" id="KW-0472">Membrane</keyword>
<dbReference type="GO" id="GO:0016020">
    <property type="term" value="C:membrane"/>
    <property type="evidence" value="ECO:0007669"/>
    <property type="project" value="UniProtKB-SubCell"/>
</dbReference>
<proteinExistence type="predicted"/>
<comment type="subcellular location">
    <subcellularLocation>
        <location evidence="1">Membrane</location>
        <topology evidence="1">Multi-pass membrane protein</topology>
    </subcellularLocation>
</comment>
<protein>
    <submittedName>
        <fullName evidence="6">Uncharacterized protein</fullName>
    </submittedName>
</protein>
<comment type="caution">
    <text evidence="6">The sequence shown here is derived from an EMBL/GenBank/DDBJ whole genome shotgun (WGS) entry which is preliminary data.</text>
</comment>
<evidence type="ECO:0000256" key="2">
    <source>
        <dbReference type="ARBA" id="ARBA00022692"/>
    </source>
</evidence>
<evidence type="ECO:0000256" key="3">
    <source>
        <dbReference type="ARBA" id="ARBA00022989"/>
    </source>
</evidence>
<dbReference type="AlphaFoldDB" id="A0A5J4RF97"/>
<feature type="transmembrane region" description="Helical" evidence="5">
    <location>
        <begin position="86"/>
        <end position="105"/>
    </location>
</feature>
<keyword evidence="3 5" id="KW-1133">Transmembrane helix</keyword>
<gene>
    <name evidence="6" type="ORF">EZS27_019443</name>
</gene>
<dbReference type="SUPFAM" id="SSF161098">
    <property type="entry name" value="MetI-like"/>
    <property type="match status" value="1"/>
</dbReference>
<keyword evidence="2 5" id="KW-0812">Transmembrane</keyword>
<sequence length="109" mass="12398">MKRPWKIIVNILLGALLVNLLWFVAARTLQINVLPDPFTVYAHLGDVWQRSMSVHLLTSLWRMTIGIIIAALIGTVIAFGMVQSRIIGRLLGAFVYFAYPVPSWLCFLW</sequence>
<accession>A0A5J4RF97</accession>
<dbReference type="EMBL" id="SNRY01001296">
    <property type="protein sequence ID" value="KAA6332005.1"/>
    <property type="molecule type" value="Genomic_DNA"/>
</dbReference>
<evidence type="ECO:0000313" key="6">
    <source>
        <dbReference type="EMBL" id="KAA6332005.1"/>
    </source>
</evidence>
<name>A0A5J4RF97_9ZZZZ</name>
<evidence type="ECO:0000256" key="5">
    <source>
        <dbReference type="SAM" id="Phobius"/>
    </source>
</evidence>
<evidence type="ECO:0000256" key="4">
    <source>
        <dbReference type="ARBA" id="ARBA00023136"/>
    </source>
</evidence>
<evidence type="ECO:0000256" key="1">
    <source>
        <dbReference type="ARBA" id="ARBA00004141"/>
    </source>
</evidence>
<organism evidence="6">
    <name type="scientific">termite gut metagenome</name>
    <dbReference type="NCBI Taxonomy" id="433724"/>
    <lineage>
        <taxon>unclassified sequences</taxon>
        <taxon>metagenomes</taxon>
        <taxon>organismal metagenomes</taxon>
    </lineage>
</organism>
<feature type="transmembrane region" description="Helical" evidence="5">
    <location>
        <begin position="7"/>
        <end position="25"/>
    </location>
</feature>
<feature type="transmembrane region" description="Helical" evidence="5">
    <location>
        <begin position="60"/>
        <end position="79"/>
    </location>
</feature>
<dbReference type="InterPro" id="IPR035906">
    <property type="entry name" value="MetI-like_sf"/>
</dbReference>